<evidence type="ECO:0000256" key="1">
    <source>
        <dbReference type="SAM" id="MobiDB-lite"/>
    </source>
</evidence>
<evidence type="ECO:0000313" key="3">
    <source>
        <dbReference type="Proteomes" id="UP000286931"/>
    </source>
</evidence>
<proteinExistence type="predicted"/>
<protein>
    <submittedName>
        <fullName evidence="2">Uncharacterized protein</fullName>
    </submittedName>
</protein>
<feature type="region of interest" description="Disordered" evidence="1">
    <location>
        <begin position="1"/>
        <end position="36"/>
    </location>
</feature>
<dbReference type="Proteomes" id="UP000286931">
    <property type="component" value="Unassembled WGS sequence"/>
</dbReference>
<organism evidence="2 3">
    <name type="scientific">Embleya hyalina</name>
    <dbReference type="NCBI Taxonomy" id="516124"/>
    <lineage>
        <taxon>Bacteria</taxon>
        <taxon>Bacillati</taxon>
        <taxon>Actinomycetota</taxon>
        <taxon>Actinomycetes</taxon>
        <taxon>Kitasatosporales</taxon>
        <taxon>Streptomycetaceae</taxon>
        <taxon>Embleya</taxon>
    </lineage>
</organism>
<accession>A0A401YZ10</accession>
<feature type="compositionally biased region" description="Basic and acidic residues" evidence="1">
    <location>
        <begin position="1"/>
        <end position="12"/>
    </location>
</feature>
<comment type="caution">
    <text evidence="2">The sequence shown here is derived from an EMBL/GenBank/DDBJ whole genome shotgun (WGS) entry which is preliminary data.</text>
</comment>
<dbReference type="EMBL" id="BIFH01000035">
    <property type="protein sequence ID" value="GCD99790.1"/>
    <property type="molecule type" value="Genomic_DNA"/>
</dbReference>
<reference evidence="2 3" key="1">
    <citation type="submission" date="2018-12" db="EMBL/GenBank/DDBJ databases">
        <title>Draft genome sequence of Embleya hyalina NBRC 13850T.</title>
        <authorList>
            <person name="Komaki H."/>
            <person name="Hosoyama A."/>
            <person name="Kimura A."/>
            <person name="Ichikawa N."/>
            <person name="Tamura T."/>
        </authorList>
    </citation>
    <scope>NUCLEOTIDE SEQUENCE [LARGE SCALE GENOMIC DNA]</scope>
    <source>
        <strain evidence="2 3">NBRC 13850</strain>
    </source>
</reference>
<feature type="compositionally biased region" description="Polar residues" evidence="1">
    <location>
        <begin position="26"/>
        <end position="36"/>
    </location>
</feature>
<dbReference type="AlphaFoldDB" id="A0A401YZ10"/>
<evidence type="ECO:0000313" key="2">
    <source>
        <dbReference type="EMBL" id="GCD99790.1"/>
    </source>
</evidence>
<name>A0A401YZ10_9ACTN</name>
<gene>
    <name evidence="2" type="ORF">EHYA_07512</name>
</gene>
<keyword evidence="3" id="KW-1185">Reference proteome</keyword>
<sequence length="36" mass="3821">MPRVFSGERDSTDPSPRLLTAGHPGTATNEPSLPQT</sequence>